<dbReference type="SMART" id="SM00304">
    <property type="entry name" value="HAMP"/>
    <property type="match status" value="2"/>
</dbReference>
<feature type="domain" description="Methyl-accepting transducer" evidence="6">
    <location>
        <begin position="266"/>
        <end position="502"/>
    </location>
</feature>
<evidence type="ECO:0000313" key="9">
    <source>
        <dbReference type="Proteomes" id="UP001518989"/>
    </source>
</evidence>
<dbReference type="InterPro" id="IPR003660">
    <property type="entry name" value="HAMP_dom"/>
</dbReference>
<dbReference type="InterPro" id="IPR004089">
    <property type="entry name" value="MCPsignal_dom"/>
</dbReference>
<proteinExistence type="inferred from homology"/>
<keyword evidence="5" id="KW-1133">Transmembrane helix</keyword>
<sequence length="538" mass="57282">MVGLGLYGLNQISTVTRATEMIVARDLGMLRQLATLRDAESDMQDTRARTVSRFLMRQLGRDGQEGDLPQQWQRQAVRTEALLAEMLSTANRNAASAISEERSGGWSQVAQLLTQASGPLRQIRDQSQAQVNATRGGDVEAVINAGTAVVTGRDELGRLIDQTQDTLNQVIAAGQARSNQRYEDSRLSVVLALGIAVVLGLAIALLIRRSIVSPLADFMEFVERVGRGDLSGPPAASGRTELGRLGTTLNSMVEGLRQMARQSREATENLNAAAAEIRASTQEQAASVEEQLAAVQETAATVDEITHSGSQIGKRAQEVIASAQATAQTGSAGLKAVDETVRAMEQIREQAEAVAGNIVALSEKTQAIGEIIATVNDISERSHLLALNAAIEAAAAGEQGRSFSVVAAEMKTLADQAKEATAQVRSILGDIQRGINSSVMLTEEAVKRVAAGRERTDTTHGTISEISARIQESVQTFQQIVASTNQQQLGIEQVMGALQNIRQASQQTAAGTRQLDTAAANLTQLSGQLVGLADRYRV</sequence>
<evidence type="ECO:0000259" key="6">
    <source>
        <dbReference type="PROSITE" id="PS50111"/>
    </source>
</evidence>
<dbReference type="PROSITE" id="PS50885">
    <property type="entry name" value="HAMP"/>
    <property type="match status" value="1"/>
</dbReference>
<feature type="transmembrane region" description="Helical" evidence="5">
    <location>
        <begin position="187"/>
        <end position="207"/>
    </location>
</feature>
<comment type="similarity">
    <text evidence="2">Belongs to the methyl-accepting chemotaxis (MCP) protein family.</text>
</comment>
<feature type="domain" description="HAMP" evidence="7">
    <location>
        <begin position="209"/>
        <end position="261"/>
    </location>
</feature>
<accession>A0ABS3KPI7</accession>
<dbReference type="EMBL" id="JACTNG010000004">
    <property type="protein sequence ID" value="MBO1079365.1"/>
    <property type="molecule type" value="Genomic_DNA"/>
</dbReference>
<keyword evidence="5" id="KW-0472">Membrane</keyword>
<organism evidence="8 9">
    <name type="scientific">Roseomonas haemaphysalidis</name>
    <dbReference type="NCBI Taxonomy" id="2768162"/>
    <lineage>
        <taxon>Bacteria</taxon>
        <taxon>Pseudomonadati</taxon>
        <taxon>Pseudomonadota</taxon>
        <taxon>Alphaproteobacteria</taxon>
        <taxon>Acetobacterales</taxon>
        <taxon>Roseomonadaceae</taxon>
        <taxon>Roseomonas</taxon>
    </lineage>
</organism>
<dbReference type="PROSITE" id="PS50111">
    <property type="entry name" value="CHEMOTAXIS_TRANSDUC_2"/>
    <property type="match status" value="1"/>
</dbReference>
<evidence type="ECO:0000256" key="5">
    <source>
        <dbReference type="SAM" id="Phobius"/>
    </source>
</evidence>
<keyword evidence="4" id="KW-0175">Coiled coil</keyword>
<protein>
    <submittedName>
        <fullName evidence="8">Methyl-accepting chemotaxis protein</fullName>
    </submittedName>
</protein>
<dbReference type="CDD" id="cd06225">
    <property type="entry name" value="HAMP"/>
    <property type="match status" value="1"/>
</dbReference>
<dbReference type="SMART" id="SM00283">
    <property type="entry name" value="MA"/>
    <property type="match status" value="1"/>
</dbReference>
<evidence type="ECO:0000256" key="4">
    <source>
        <dbReference type="SAM" id="Coils"/>
    </source>
</evidence>
<dbReference type="Proteomes" id="UP001518989">
    <property type="component" value="Unassembled WGS sequence"/>
</dbReference>
<feature type="coiled-coil region" evidence="4">
    <location>
        <begin position="334"/>
        <end position="364"/>
    </location>
</feature>
<dbReference type="Pfam" id="PF00015">
    <property type="entry name" value="MCPsignal"/>
    <property type="match status" value="1"/>
</dbReference>
<dbReference type="Gene3D" id="1.10.287.950">
    <property type="entry name" value="Methyl-accepting chemotaxis protein"/>
    <property type="match status" value="1"/>
</dbReference>
<name>A0ABS3KPI7_9PROT</name>
<keyword evidence="5" id="KW-0812">Transmembrane</keyword>
<comment type="caution">
    <text evidence="8">The sequence shown here is derived from an EMBL/GenBank/DDBJ whole genome shotgun (WGS) entry which is preliminary data.</text>
</comment>
<evidence type="ECO:0000256" key="1">
    <source>
        <dbReference type="ARBA" id="ARBA00023224"/>
    </source>
</evidence>
<feature type="coiled-coil region" evidence="4">
    <location>
        <begin position="256"/>
        <end position="298"/>
    </location>
</feature>
<evidence type="ECO:0000313" key="8">
    <source>
        <dbReference type="EMBL" id="MBO1079365.1"/>
    </source>
</evidence>
<gene>
    <name evidence="8" type="ORF">IAI61_10000</name>
</gene>
<evidence type="ECO:0000259" key="7">
    <source>
        <dbReference type="PROSITE" id="PS50885"/>
    </source>
</evidence>
<dbReference type="PANTHER" id="PTHR32089">
    <property type="entry name" value="METHYL-ACCEPTING CHEMOTAXIS PROTEIN MCPB"/>
    <property type="match status" value="1"/>
</dbReference>
<dbReference type="Pfam" id="PF00672">
    <property type="entry name" value="HAMP"/>
    <property type="match status" value="1"/>
</dbReference>
<evidence type="ECO:0000256" key="3">
    <source>
        <dbReference type="PROSITE-ProRule" id="PRU00284"/>
    </source>
</evidence>
<reference evidence="8 9" key="1">
    <citation type="submission" date="2020-09" db="EMBL/GenBank/DDBJ databases">
        <title>Roseomonas.</title>
        <authorList>
            <person name="Zhu W."/>
        </authorList>
    </citation>
    <scope>NUCLEOTIDE SEQUENCE [LARGE SCALE GENOMIC DNA]</scope>
    <source>
        <strain evidence="8 9">573</strain>
    </source>
</reference>
<evidence type="ECO:0000256" key="2">
    <source>
        <dbReference type="ARBA" id="ARBA00029447"/>
    </source>
</evidence>
<keyword evidence="9" id="KW-1185">Reference proteome</keyword>
<keyword evidence="1 3" id="KW-0807">Transducer</keyword>
<dbReference type="PANTHER" id="PTHR32089:SF112">
    <property type="entry name" value="LYSOZYME-LIKE PROTEIN-RELATED"/>
    <property type="match status" value="1"/>
</dbReference>
<dbReference type="SUPFAM" id="SSF58104">
    <property type="entry name" value="Methyl-accepting chemotaxis protein (MCP) signaling domain"/>
    <property type="match status" value="1"/>
</dbReference>